<evidence type="ECO:0000256" key="1">
    <source>
        <dbReference type="SAM" id="MobiDB-lite"/>
    </source>
</evidence>
<evidence type="ECO:0000313" key="2">
    <source>
        <dbReference type="EMBL" id="KAJ4465436.1"/>
    </source>
</evidence>
<evidence type="ECO:0000313" key="3">
    <source>
        <dbReference type="Proteomes" id="UP001150217"/>
    </source>
</evidence>
<comment type="caution">
    <text evidence="2">The sequence shown here is derived from an EMBL/GenBank/DDBJ whole genome shotgun (WGS) entry which is preliminary data.</text>
</comment>
<keyword evidence="3" id="KW-1185">Reference proteome</keyword>
<gene>
    <name evidence="2" type="ORF">C8R41DRAFT_926564</name>
</gene>
<feature type="region of interest" description="Disordered" evidence="1">
    <location>
        <begin position="412"/>
        <end position="486"/>
    </location>
</feature>
<accession>A0ABQ8UY02</accession>
<reference evidence="2" key="1">
    <citation type="submission" date="2022-08" db="EMBL/GenBank/DDBJ databases">
        <title>A Global Phylogenomic Analysis of the Shiitake Genus Lentinula.</title>
        <authorList>
            <consortium name="DOE Joint Genome Institute"/>
            <person name="Sierra-Patev S."/>
            <person name="Min B."/>
            <person name="Naranjo-Ortiz M."/>
            <person name="Looney B."/>
            <person name="Konkel Z."/>
            <person name="Slot J.C."/>
            <person name="Sakamoto Y."/>
            <person name="Steenwyk J.L."/>
            <person name="Rokas A."/>
            <person name="Carro J."/>
            <person name="Camarero S."/>
            <person name="Ferreira P."/>
            <person name="Molpeceres G."/>
            <person name="Ruiz-Duenas F.J."/>
            <person name="Serrano A."/>
            <person name="Henrissat B."/>
            <person name="Drula E."/>
            <person name="Hughes K.W."/>
            <person name="Mata J.L."/>
            <person name="Ishikawa N.K."/>
            <person name="Vargas-Isla R."/>
            <person name="Ushijima S."/>
            <person name="Smith C.A."/>
            <person name="Ahrendt S."/>
            <person name="Andreopoulos W."/>
            <person name="He G."/>
            <person name="Labutti K."/>
            <person name="Lipzen A."/>
            <person name="Ng V."/>
            <person name="Riley R."/>
            <person name="Sandor L."/>
            <person name="Barry K."/>
            <person name="Martinez A.T."/>
            <person name="Xiao Y."/>
            <person name="Gibbons J.G."/>
            <person name="Terashima K."/>
            <person name="Grigoriev I.V."/>
            <person name="Hibbett D.S."/>
        </authorList>
    </citation>
    <scope>NUCLEOTIDE SEQUENCE</scope>
    <source>
        <strain evidence="2">RHP3577 ss4</strain>
    </source>
</reference>
<dbReference type="EMBL" id="JANVFT010000127">
    <property type="protein sequence ID" value="KAJ4465436.1"/>
    <property type="molecule type" value="Genomic_DNA"/>
</dbReference>
<feature type="compositionally biased region" description="Polar residues" evidence="1">
    <location>
        <begin position="455"/>
        <end position="469"/>
    </location>
</feature>
<organism evidence="2 3">
    <name type="scientific">Lentinula lateritia</name>
    <dbReference type="NCBI Taxonomy" id="40482"/>
    <lineage>
        <taxon>Eukaryota</taxon>
        <taxon>Fungi</taxon>
        <taxon>Dikarya</taxon>
        <taxon>Basidiomycota</taxon>
        <taxon>Agaricomycotina</taxon>
        <taxon>Agaricomycetes</taxon>
        <taxon>Agaricomycetidae</taxon>
        <taxon>Agaricales</taxon>
        <taxon>Marasmiineae</taxon>
        <taxon>Omphalotaceae</taxon>
        <taxon>Lentinula</taxon>
    </lineage>
</organism>
<dbReference type="Proteomes" id="UP001150217">
    <property type="component" value="Unassembled WGS sequence"/>
</dbReference>
<proteinExistence type="predicted"/>
<sequence length="603" mass="67520">MSDSDDFDTISLYVPFEGMYITFSFDIQETLDLHHCDPEDYAHLFEDIKNFPAMKYVGILIDYADLPLPQTKYQKVMIRPLQKGLNIPIPRFGIEEDMCTPVAPETDHPLSRISLQLNKPLPWSGCYHPNLQDINVRLPTESRDYSNAYEMTDRSLWEMRKYLGQDAKRRKLPPEPEVPVEVSSTHEPGLGSLLDMKLHGLAQSRLDEQAINYRLEGSEAGPSRKLVIEGIDGNRRLELEVHHPAFAPIIDTIRPDSVDNDSEFTPVVKFDSDISAVDDFPNAYTLYDHLDALEALVKKCKQGPPLAPGIRINVTAAATADINTNEVTAKTNHLPKEKIFSMKLRRLALFPSKRQNLLDPRKPTNELKVAQSDTNSLDGEEVVSVPSTPKHLKSLMNVIAFFRRKNGHEHAQAIDSQFSTPAHTTVSDDDDSRAPEALANASPDEDNLSTHIDKNTSQFGKRSPATKQSQQHDKSPGIGRGSSPKSMKNVFHTSITIWDVPHSITDIEVVHTKVVIAKIIGGVIKPTFNELRNGQSRWKISVSAVNGGCFLEAFVLKDAIRFLKEVEMWPGDSISTSRALSRIEIYAWTQRLATPGDTWSLSG</sequence>
<protein>
    <submittedName>
        <fullName evidence="2">Uncharacterized protein</fullName>
    </submittedName>
</protein>
<feature type="compositionally biased region" description="Polar residues" evidence="1">
    <location>
        <begin position="414"/>
        <end position="425"/>
    </location>
</feature>
<feature type="region of interest" description="Disordered" evidence="1">
    <location>
        <begin position="355"/>
        <end position="382"/>
    </location>
</feature>
<name>A0ABQ8UY02_9AGAR</name>